<dbReference type="InterPro" id="IPR011006">
    <property type="entry name" value="CheY-like_superfamily"/>
</dbReference>
<sequence length="229" mass="25157">MGQADKRIRILLVDDHKTLLWGLGKLIESEASHMIVVGTARDCDSALAMAAEVVPDVILLDIDLGGTCSLDIMPRLLAGCNGARVLVLSGTRDRELLDKAVMLGARGVVSKDEPAETVLKAIEKVQEGELWLDGPMLSRVFEAMRNPQATRRHDPDMDKIAQLTAKERRICSLIATGGGAVNKALAQQLFISEHTLRNHLTTIYHKLGVSNRLDLYVFATKHRLDQADM</sequence>
<dbReference type="CDD" id="cd17535">
    <property type="entry name" value="REC_NarL-like"/>
    <property type="match status" value="1"/>
</dbReference>
<dbReference type="GO" id="GO:0006355">
    <property type="term" value="P:regulation of DNA-templated transcription"/>
    <property type="evidence" value="ECO:0007669"/>
    <property type="project" value="InterPro"/>
</dbReference>
<name>A0A6N9HI98_9BURK</name>
<dbReference type="InterPro" id="IPR058245">
    <property type="entry name" value="NreC/VraR/RcsB-like_REC"/>
</dbReference>
<dbReference type="SUPFAM" id="SSF46894">
    <property type="entry name" value="C-terminal effector domain of the bipartite response regulators"/>
    <property type="match status" value="1"/>
</dbReference>
<evidence type="ECO:0000256" key="3">
    <source>
        <dbReference type="PROSITE-ProRule" id="PRU00169"/>
    </source>
</evidence>
<comment type="caution">
    <text evidence="6">The sequence shown here is derived from an EMBL/GenBank/DDBJ whole genome shotgun (WGS) entry which is preliminary data.</text>
</comment>
<organism evidence="6 7">
    <name type="scientific">Pseudoduganella guangdongensis</name>
    <dbReference type="NCBI Taxonomy" id="2692179"/>
    <lineage>
        <taxon>Bacteria</taxon>
        <taxon>Pseudomonadati</taxon>
        <taxon>Pseudomonadota</taxon>
        <taxon>Betaproteobacteria</taxon>
        <taxon>Burkholderiales</taxon>
        <taxon>Oxalobacteraceae</taxon>
        <taxon>Telluria group</taxon>
        <taxon>Pseudoduganella</taxon>
    </lineage>
</organism>
<dbReference type="PANTHER" id="PTHR43214:SF38">
    <property type="entry name" value="NITRATE_NITRITE RESPONSE REGULATOR PROTEIN NARL"/>
    <property type="match status" value="1"/>
</dbReference>
<evidence type="ECO:0000256" key="1">
    <source>
        <dbReference type="ARBA" id="ARBA00022553"/>
    </source>
</evidence>
<keyword evidence="7" id="KW-1185">Reference proteome</keyword>
<keyword evidence="1 3" id="KW-0597">Phosphoprotein</keyword>
<accession>A0A6N9HI98</accession>
<dbReference type="Proteomes" id="UP000448575">
    <property type="component" value="Unassembled WGS sequence"/>
</dbReference>
<gene>
    <name evidence="6" type="ORF">GTP41_13295</name>
</gene>
<evidence type="ECO:0000259" key="4">
    <source>
        <dbReference type="PROSITE" id="PS50043"/>
    </source>
</evidence>
<dbReference type="InterPro" id="IPR016032">
    <property type="entry name" value="Sig_transdc_resp-reg_C-effctor"/>
</dbReference>
<dbReference type="SMART" id="SM00421">
    <property type="entry name" value="HTH_LUXR"/>
    <property type="match status" value="1"/>
</dbReference>
<evidence type="ECO:0000259" key="5">
    <source>
        <dbReference type="PROSITE" id="PS50110"/>
    </source>
</evidence>
<dbReference type="AlphaFoldDB" id="A0A6N9HI98"/>
<dbReference type="EMBL" id="WWCJ01000008">
    <property type="protein sequence ID" value="MYN03079.1"/>
    <property type="molecule type" value="Genomic_DNA"/>
</dbReference>
<evidence type="ECO:0000313" key="6">
    <source>
        <dbReference type="EMBL" id="MYN03079.1"/>
    </source>
</evidence>
<dbReference type="Gene3D" id="3.40.50.2300">
    <property type="match status" value="1"/>
</dbReference>
<dbReference type="CDD" id="cd06170">
    <property type="entry name" value="LuxR_C_like"/>
    <property type="match status" value="1"/>
</dbReference>
<proteinExistence type="predicted"/>
<dbReference type="GO" id="GO:0000160">
    <property type="term" value="P:phosphorelay signal transduction system"/>
    <property type="evidence" value="ECO:0007669"/>
    <property type="project" value="InterPro"/>
</dbReference>
<dbReference type="Pfam" id="PF00072">
    <property type="entry name" value="Response_reg"/>
    <property type="match status" value="1"/>
</dbReference>
<dbReference type="InterPro" id="IPR001789">
    <property type="entry name" value="Sig_transdc_resp-reg_receiver"/>
</dbReference>
<keyword evidence="2" id="KW-0238">DNA-binding</keyword>
<reference evidence="6 7" key="1">
    <citation type="submission" date="2019-12" db="EMBL/GenBank/DDBJ databases">
        <title>Novel species isolated from a subtropical stream in China.</title>
        <authorList>
            <person name="Lu H."/>
        </authorList>
    </citation>
    <scope>NUCLEOTIDE SEQUENCE [LARGE SCALE GENOMIC DNA]</scope>
    <source>
        <strain evidence="6 7">DS3</strain>
    </source>
</reference>
<evidence type="ECO:0000313" key="7">
    <source>
        <dbReference type="Proteomes" id="UP000448575"/>
    </source>
</evidence>
<dbReference type="SMART" id="SM00448">
    <property type="entry name" value="REC"/>
    <property type="match status" value="1"/>
</dbReference>
<evidence type="ECO:0000256" key="2">
    <source>
        <dbReference type="ARBA" id="ARBA00023125"/>
    </source>
</evidence>
<dbReference type="PROSITE" id="PS50043">
    <property type="entry name" value="HTH_LUXR_2"/>
    <property type="match status" value="1"/>
</dbReference>
<dbReference type="GO" id="GO:0003677">
    <property type="term" value="F:DNA binding"/>
    <property type="evidence" value="ECO:0007669"/>
    <property type="project" value="UniProtKB-KW"/>
</dbReference>
<dbReference type="SUPFAM" id="SSF52172">
    <property type="entry name" value="CheY-like"/>
    <property type="match status" value="1"/>
</dbReference>
<dbReference type="Pfam" id="PF00196">
    <property type="entry name" value="GerE"/>
    <property type="match status" value="1"/>
</dbReference>
<dbReference type="RefSeq" id="WP_161026054.1">
    <property type="nucleotide sequence ID" value="NZ_WWCJ01000008.1"/>
</dbReference>
<dbReference type="PANTHER" id="PTHR43214">
    <property type="entry name" value="TWO-COMPONENT RESPONSE REGULATOR"/>
    <property type="match status" value="1"/>
</dbReference>
<feature type="domain" description="Response regulatory" evidence="5">
    <location>
        <begin position="9"/>
        <end position="126"/>
    </location>
</feature>
<dbReference type="InterPro" id="IPR039420">
    <property type="entry name" value="WalR-like"/>
</dbReference>
<protein>
    <submittedName>
        <fullName evidence="6">Response regulator</fullName>
    </submittedName>
</protein>
<dbReference type="InterPro" id="IPR000792">
    <property type="entry name" value="Tscrpt_reg_LuxR_C"/>
</dbReference>
<feature type="modified residue" description="4-aspartylphosphate" evidence="3">
    <location>
        <position position="61"/>
    </location>
</feature>
<dbReference type="PROSITE" id="PS50110">
    <property type="entry name" value="RESPONSE_REGULATORY"/>
    <property type="match status" value="1"/>
</dbReference>
<feature type="domain" description="HTH luxR-type" evidence="4">
    <location>
        <begin position="156"/>
        <end position="223"/>
    </location>
</feature>